<keyword evidence="4" id="KW-1185">Reference proteome</keyword>
<dbReference type="PATRIC" id="fig|520767.4.peg.1224"/>
<evidence type="ECO:0000313" key="4">
    <source>
        <dbReference type="Proteomes" id="UP000075737"/>
    </source>
</evidence>
<dbReference type="InterPro" id="IPR050270">
    <property type="entry name" value="DegV_domain_contain"/>
</dbReference>
<dbReference type="PANTHER" id="PTHR33434:SF3">
    <property type="entry name" value="DEGV DOMAIN-CONTAINING PROTEIN YITS"/>
    <property type="match status" value="1"/>
</dbReference>
<evidence type="ECO:0000256" key="1">
    <source>
        <dbReference type="ARBA" id="ARBA00003238"/>
    </source>
</evidence>
<sequence>MSNTVIITDTSCDLPEEVVNKLPVIRLKMSVSLKDNPGDDISYLDIKEFYDKMRRGEIIPVTSQVPVNVFMTCFEELRKEGKKGIVLGLSSKLTGSYQAALVAKETTKADHVKVLDTKCASLGTGLVVYKAAQMAEEGRDFDEISREIEFYAHHMEHIFTVDDLEFLKRGGRISGAQAFIGGLLNIKPILHMVDGAIFPLEKVRGRKNVVKRMVEIAAERGKNLENQLIGISHGDNEELALELADAMKREFNVKQIMISWIGPVIGSHSGPGTVALFFQNA</sequence>
<evidence type="ECO:0000256" key="2">
    <source>
        <dbReference type="ARBA" id="ARBA00023121"/>
    </source>
</evidence>
<dbReference type="STRING" id="520767.ATZ99_11220"/>
<dbReference type="AlphaFoldDB" id="A0A161PXB9"/>
<dbReference type="Gene3D" id="3.30.1180.10">
    <property type="match status" value="1"/>
</dbReference>
<name>A0A161PXB9_9FIRM</name>
<dbReference type="OrthoDB" id="9780660at2"/>
<dbReference type="PANTHER" id="PTHR33434">
    <property type="entry name" value="DEGV DOMAIN-CONTAINING PROTEIN DR_1986-RELATED"/>
    <property type="match status" value="1"/>
</dbReference>
<keyword evidence="2" id="KW-0446">Lipid-binding</keyword>
<dbReference type="Gene3D" id="3.40.50.10170">
    <property type="match status" value="1"/>
</dbReference>
<dbReference type="InterPro" id="IPR043168">
    <property type="entry name" value="DegV_C"/>
</dbReference>
<accession>A0A161PXB9</accession>
<dbReference type="InterPro" id="IPR003797">
    <property type="entry name" value="DegV"/>
</dbReference>
<dbReference type="GO" id="GO:0008289">
    <property type="term" value="F:lipid binding"/>
    <property type="evidence" value="ECO:0007669"/>
    <property type="project" value="UniProtKB-KW"/>
</dbReference>
<dbReference type="SUPFAM" id="SSF82549">
    <property type="entry name" value="DAK1/DegV-like"/>
    <property type="match status" value="1"/>
</dbReference>
<protein>
    <submittedName>
        <fullName evidence="3">DegV domain-containing protein</fullName>
    </submittedName>
</protein>
<dbReference type="NCBIfam" id="TIGR00762">
    <property type="entry name" value="DegV"/>
    <property type="match status" value="1"/>
</dbReference>
<dbReference type="Pfam" id="PF02645">
    <property type="entry name" value="DegV"/>
    <property type="match status" value="1"/>
</dbReference>
<dbReference type="EMBL" id="LOHZ01000027">
    <property type="protein sequence ID" value="KYO66494.1"/>
    <property type="molecule type" value="Genomic_DNA"/>
</dbReference>
<reference evidence="3 4" key="1">
    <citation type="submission" date="2015-12" db="EMBL/GenBank/DDBJ databases">
        <title>Draft genome of Thermovenabulum gondwanense isolated from a red thermophilic microbial mat colonisisng an outflow channel of a bore well.</title>
        <authorList>
            <person name="Patel B.K."/>
        </authorList>
    </citation>
    <scope>NUCLEOTIDE SEQUENCE [LARGE SCALE GENOMIC DNA]</scope>
    <source>
        <strain evidence="3 4">R270</strain>
    </source>
</reference>
<comment type="caution">
    <text evidence="3">The sequence shown here is derived from an EMBL/GenBank/DDBJ whole genome shotgun (WGS) entry which is preliminary data.</text>
</comment>
<evidence type="ECO:0000313" key="3">
    <source>
        <dbReference type="EMBL" id="KYO66494.1"/>
    </source>
</evidence>
<dbReference type="Proteomes" id="UP000075737">
    <property type="component" value="Unassembled WGS sequence"/>
</dbReference>
<comment type="function">
    <text evidence="1">May bind long-chain fatty acids, such as palmitate, and may play a role in lipid transport or fatty acid metabolism.</text>
</comment>
<proteinExistence type="predicted"/>
<gene>
    <name evidence="3" type="ORF">ATZ99_11220</name>
</gene>
<dbReference type="RefSeq" id="WP_068748255.1">
    <property type="nucleotide sequence ID" value="NZ_LOHZ01000027.1"/>
</dbReference>
<dbReference type="PROSITE" id="PS51482">
    <property type="entry name" value="DEGV"/>
    <property type="match status" value="1"/>
</dbReference>
<organism evidence="3 4">
    <name type="scientific">Thermovenabulum gondwanense</name>
    <dbReference type="NCBI Taxonomy" id="520767"/>
    <lineage>
        <taxon>Bacteria</taxon>
        <taxon>Bacillati</taxon>
        <taxon>Bacillota</taxon>
        <taxon>Clostridia</taxon>
        <taxon>Thermosediminibacterales</taxon>
        <taxon>Thermosediminibacteraceae</taxon>
        <taxon>Thermovenabulum</taxon>
    </lineage>
</organism>